<reference evidence="1 2" key="1">
    <citation type="submission" date="2018-03" db="EMBL/GenBank/DDBJ databases">
        <authorList>
            <person name="Fogelqvist J."/>
        </authorList>
    </citation>
    <scope>NUCLEOTIDE SEQUENCE [LARGE SCALE GENOMIC DNA]</scope>
</reference>
<evidence type="ECO:0000313" key="2">
    <source>
        <dbReference type="Proteomes" id="UP000290189"/>
    </source>
</evidence>
<gene>
    <name evidence="1" type="ORF">PLBR_LOCUS8483</name>
</gene>
<name>A0A3P3YM74_PLABS</name>
<protein>
    <submittedName>
        <fullName evidence="1">Uncharacterized protein</fullName>
    </submittedName>
</protein>
<sequence>MATTWMTMNVRRVIRSNACLPSRRWSGSRGRPPPKYCTVWYVVLDHRLTPFDPRARPVGLVLDENDDVDTLRREVRSRCQHLKKFLVDNLRCAPKSMPDVSLKKSVKVHTLETSSDSPLLVIAPRARRPGFQGVIDQFALDEDEIMTAVRTDGATTGKSWLDEVDCALSDRKEREEAIRREPDPGWF</sequence>
<keyword evidence="1" id="KW-0496">Mitochondrion</keyword>
<proteinExistence type="predicted"/>
<dbReference type="EMBL" id="OVEO01000017">
    <property type="protein sequence ID" value="SPR01268.1"/>
    <property type="molecule type" value="Genomic_DNA"/>
</dbReference>
<geneLocation type="mitochondrion" evidence="1"/>
<evidence type="ECO:0000313" key="1">
    <source>
        <dbReference type="EMBL" id="SPR01268.1"/>
    </source>
</evidence>
<dbReference type="AlphaFoldDB" id="A0A3P3YM74"/>
<organism evidence="1 2">
    <name type="scientific">Plasmodiophora brassicae</name>
    <name type="common">Clubroot disease agent</name>
    <dbReference type="NCBI Taxonomy" id="37360"/>
    <lineage>
        <taxon>Eukaryota</taxon>
        <taxon>Sar</taxon>
        <taxon>Rhizaria</taxon>
        <taxon>Endomyxa</taxon>
        <taxon>Phytomyxea</taxon>
        <taxon>Plasmodiophorida</taxon>
        <taxon>Plasmodiophoridae</taxon>
        <taxon>Plasmodiophora</taxon>
    </lineage>
</organism>
<dbReference type="Proteomes" id="UP000290189">
    <property type="component" value="Unassembled WGS sequence"/>
</dbReference>
<accession>A0A3P3YM74</accession>